<feature type="domain" description="HTH lysR-type" evidence="1">
    <location>
        <begin position="32"/>
        <end position="84"/>
    </location>
</feature>
<dbReference type="PANTHER" id="PTHR30432">
    <property type="entry name" value="TRANSCRIPTIONAL REGULATOR MODE"/>
    <property type="match status" value="1"/>
</dbReference>
<reference evidence="2" key="1">
    <citation type="submission" date="2010-05" db="EMBL/GenBank/DDBJ databases">
        <title>The draft genome of Desulfonatronospira thiodismutans ASO3-1.</title>
        <authorList>
            <consortium name="US DOE Joint Genome Institute (JGI-PGF)"/>
            <person name="Lucas S."/>
            <person name="Copeland A."/>
            <person name="Lapidus A."/>
            <person name="Cheng J.-F."/>
            <person name="Bruce D."/>
            <person name="Goodwin L."/>
            <person name="Pitluck S."/>
            <person name="Chertkov O."/>
            <person name="Brettin T."/>
            <person name="Detter J.C."/>
            <person name="Han C."/>
            <person name="Land M.L."/>
            <person name="Hauser L."/>
            <person name="Kyrpides N."/>
            <person name="Mikhailova N."/>
            <person name="Muyzer G."/>
            <person name="Woyke T."/>
        </authorList>
    </citation>
    <scope>NUCLEOTIDE SEQUENCE [LARGE SCALE GENOMIC DNA]</scope>
    <source>
        <strain evidence="2">ASO3-1</strain>
    </source>
</reference>
<evidence type="ECO:0000259" key="1">
    <source>
        <dbReference type="Pfam" id="PF00126"/>
    </source>
</evidence>
<dbReference type="PANTHER" id="PTHR30432:SF1">
    <property type="entry name" value="DNA-BINDING TRANSCRIPTIONAL DUAL REGULATOR MODE"/>
    <property type="match status" value="1"/>
</dbReference>
<keyword evidence="3" id="KW-1185">Reference proteome</keyword>
<dbReference type="eggNOG" id="COG2005">
    <property type="taxonomic scope" value="Bacteria"/>
</dbReference>
<dbReference type="Pfam" id="PF00126">
    <property type="entry name" value="HTH_1"/>
    <property type="match status" value="1"/>
</dbReference>
<dbReference type="InterPro" id="IPR036388">
    <property type="entry name" value="WH-like_DNA-bd_sf"/>
</dbReference>
<dbReference type="SUPFAM" id="SSF46785">
    <property type="entry name" value="Winged helix' DNA-binding domain"/>
    <property type="match status" value="1"/>
</dbReference>
<proteinExistence type="predicted"/>
<dbReference type="EMBL" id="ACJN02000002">
    <property type="protein sequence ID" value="EFI34317.1"/>
    <property type="molecule type" value="Genomic_DNA"/>
</dbReference>
<accession>D6SNJ1</accession>
<protein>
    <submittedName>
        <fullName evidence="2">Transcriptional regulator, ModE family</fullName>
    </submittedName>
</protein>
<dbReference type="InterPro" id="IPR036390">
    <property type="entry name" value="WH_DNA-bd_sf"/>
</dbReference>
<dbReference type="InterPro" id="IPR051815">
    <property type="entry name" value="Molybdate_resp_trans_reg"/>
</dbReference>
<sequence>MKSKYDVGLSVWLHTGSETIFCQGRALLLEGIEEHGSLRQAAKSLGMSYRAAWGKLKKTQDILGIDLVVLSGEQPRRYELTSRAREILNAFNSWRNRMKTIAGKEARELQELFKGAGPEK</sequence>
<dbReference type="Proteomes" id="UP000005496">
    <property type="component" value="Unassembled WGS sequence"/>
</dbReference>
<dbReference type="AlphaFoldDB" id="D6SNJ1"/>
<gene>
    <name evidence="2" type="ORF">Dthio_PD1668</name>
</gene>
<dbReference type="Gene3D" id="1.10.10.10">
    <property type="entry name" value="Winged helix-like DNA-binding domain superfamily/Winged helix DNA-binding domain"/>
    <property type="match status" value="1"/>
</dbReference>
<evidence type="ECO:0000313" key="2">
    <source>
        <dbReference type="EMBL" id="EFI34317.1"/>
    </source>
</evidence>
<name>D6SNJ1_9BACT</name>
<dbReference type="GO" id="GO:0003700">
    <property type="term" value="F:DNA-binding transcription factor activity"/>
    <property type="evidence" value="ECO:0007669"/>
    <property type="project" value="InterPro"/>
</dbReference>
<evidence type="ECO:0000313" key="3">
    <source>
        <dbReference type="Proteomes" id="UP000005496"/>
    </source>
</evidence>
<organism evidence="2 3">
    <name type="scientific">Desulfonatronospira thiodismutans ASO3-1</name>
    <dbReference type="NCBI Taxonomy" id="555779"/>
    <lineage>
        <taxon>Bacteria</taxon>
        <taxon>Pseudomonadati</taxon>
        <taxon>Thermodesulfobacteriota</taxon>
        <taxon>Desulfovibrionia</taxon>
        <taxon>Desulfovibrionales</taxon>
        <taxon>Desulfonatronovibrionaceae</taxon>
        <taxon>Desulfonatronospira</taxon>
    </lineage>
</organism>
<dbReference type="RefSeq" id="WP_008869645.1">
    <property type="nucleotide sequence ID" value="NZ_ACJN02000002.1"/>
</dbReference>
<comment type="caution">
    <text evidence="2">The sequence shown here is derived from an EMBL/GenBank/DDBJ whole genome shotgun (WGS) entry which is preliminary data.</text>
</comment>
<dbReference type="OrthoDB" id="9777385at2"/>
<dbReference type="InterPro" id="IPR000847">
    <property type="entry name" value="LysR_HTH_N"/>
</dbReference>